<dbReference type="Pfam" id="PF13837">
    <property type="entry name" value="Myb_DNA-bind_4"/>
    <property type="match status" value="1"/>
</dbReference>
<reference evidence="4" key="1">
    <citation type="submission" date="2022-12" db="EMBL/GenBank/DDBJ databases">
        <title>Chromosome-level genome assembly of the bean flower thrips Megalurothrips usitatus.</title>
        <authorList>
            <person name="Ma L."/>
            <person name="Liu Q."/>
            <person name="Li H."/>
            <person name="Cai W."/>
        </authorList>
    </citation>
    <scope>NUCLEOTIDE SEQUENCE</scope>
    <source>
        <strain evidence="4">Cailab_2022a</strain>
    </source>
</reference>
<dbReference type="PANTHER" id="PTHR47595:SF1">
    <property type="entry name" value="MYB_SANT-LIKE DNA-BINDING DOMAIN-CONTAINING PROTEIN"/>
    <property type="match status" value="1"/>
</dbReference>
<accession>A0AAV7X2U0</accession>
<keyword evidence="1" id="KW-0175">Coiled coil</keyword>
<feature type="domain" description="Myb/SANT-like DNA-binding" evidence="3">
    <location>
        <begin position="483"/>
        <end position="571"/>
    </location>
</feature>
<evidence type="ECO:0000313" key="5">
    <source>
        <dbReference type="Proteomes" id="UP001075354"/>
    </source>
</evidence>
<evidence type="ECO:0000256" key="1">
    <source>
        <dbReference type="SAM" id="Coils"/>
    </source>
</evidence>
<dbReference type="Gene3D" id="1.10.10.60">
    <property type="entry name" value="Homeodomain-like"/>
    <property type="match status" value="1"/>
</dbReference>
<dbReference type="PANTHER" id="PTHR47595">
    <property type="entry name" value="HEAT SHOCK 70 KDA PROTEIN 14"/>
    <property type="match status" value="1"/>
</dbReference>
<evidence type="ECO:0000259" key="3">
    <source>
        <dbReference type="Pfam" id="PF13837"/>
    </source>
</evidence>
<proteinExistence type="predicted"/>
<evidence type="ECO:0000256" key="2">
    <source>
        <dbReference type="SAM" id="MobiDB-lite"/>
    </source>
</evidence>
<feature type="coiled-coil region" evidence="1">
    <location>
        <begin position="644"/>
        <end position="671"/>
    </location>
</feature>
<dbReference type="InterPro" id="IPR044822">
    <property type="entry name" value="Myb_DNA-bind_4"/>
</dbReference>
<evidence type="ECO:0000313" key="4">
    <source>
        <dbReference type="EMBL" id="KAJ1518862.1"/>
    </source>
</evidence>
<protein>
    <recommendedName>
        <fullName evidence="3">Myb/SANT-like DNA-binding domain-containing protein</fullName>
    </recommendedName>
</protein>
<name>A0AAV7X2U0_9NEOP</name>
<dbReference type="EMBL" id="JAPTSV010000850">
    <property type="protein sequence ID" value="KAJ1518862.1"/>
    <property type="molecule type" value="Genomic_DNA"/>
</dbReference>
<gene>
    <name evidence="4" type="ORF">ONE63_011526</name>
</gene>
<feature type="region of interest" description="Disordered" evidence="2">
    <location>
        <begin position="613"/>
        <end position="639"/>
    </location>
</feature>
<sequence>MSSGVKHHTEAQAKIFLEALKPYRRMIRSRYPGTEFWGTIADYLSKEEGPIVSGSQLAEKMRNIKSSFKSAKRSWALYPLMSYLFDDPIPDDEAGDTSLPNSTASFFNGIRDQCRSSPTNVEPAAVNTSIHTPGRFVNEISFDIHGSRQPLQETYSPLQDAEVSNMTFHMGMQLTQTDEVPQKVFSIQRSCLSLDNVFRPLSENFTLTEPTSPHEKDARSSSETSKGKLPLPVAELLEKVSYMRRSDDVLENIPQKHPPEETFEGARISAVTFNLHESGDMYDVVFNPVKTGTSIDNECTTSANEGNDFANMSVENWEDLPSDNENPHDASVVMTPSKSQPKKKSKEAGNKVGNIHSTPPKTPKRKVPKSSLVLQQTESRDFINECKLQKKAVQKDVACIPIAVWKSISSKLMETGHSNMDWKVCRARFERMNTFFIDILLPVNGVLAGSKWDFYDDFLYIHDLPQDFTTPASRVASEPASKIWVERAVLNLISEYKKRLRHFQGTGSTIRKTTLYSEIAAELQKNGIAVTGKQCQDHMDNVLIVQFRKEYDKQKKTGAAPSTWDYYHQMLDLFDGNPTLQASYAVSVCRGLKYTVEGEGKDIDDRQTRTRKTLNISKSEPKKGTKSRSGPVYPKSKTRAEDLLQKSLDVKEGLREELREMKMQYMQRSDERMVYMRTLLDIVTKKA</sequence>
<comment type="caution">
    <text evidence="4">The sequence shown here is derived from an EMBL/GenBank/DDBJ whole genome shotgun (WGS) entry which is preliminary data.</text>
</comment>
<feature type="region of interest" description="Disordered" evidence="2">
    <location>
        <begin position="205"/>
        <end position="227"/>
    </location>
</feature>
<feature type="region of interest" description="Disordered" evidence="2">
    <location>
        <begin position="317"/>
        <end position="370"/>
    </location>
</feature>
<dbReference type="Proteomes" id="UP001075354">
    <property type="component" value="Unassembled WGS sequence"/>
</dbReference>
<keyword evidence="5" id="KW-1185">Reference proteome</keyword>
<organism evidence="4 5">
    <name type="scientific">Megalurothrips usitatus</name>
    <name type="common">bean blossom thrips</name>
    <dbReference type="NCBI Taxonomy" id="439358"/>
    <lineage>
        <taxon>Eukaryota</taxon>
        <taxon>Metazoa</taxon>
        <taxon>Ecdysozoa</taxon>
        <taxon>Arthropoda</taxon>
        <taxon>Hexapoda</taxon>
        <taxon>Insecta</taxon>
        <taxon>Pterygota</taxon>
        <taxon>Neoptera</taxon>
        <taxon>Paraneoptera</taxon>
        <taxon>Thysanoptera</taxon>
        <taxon>Terebrantia</taxon>
        <taxon>Thripoidea</taxon>
        <taxon>Thripidae</taxon>
        <taxon>Megalurothrips</taxon>
    </lineage>
</organism>
<dbReference type="AlphaFoldDB" id="A0AAV7X2U0"/>